<reference evidence="2 3" key="1">
    <citation type="submission" date="2021-03" db="EMBL/GenBank/DDBJ databases">
        <title>Complete Genome Sequences of Two Lysobacter Strains Isolated from Sea Water (Lysobacter caseinilyticus) and Soil (Lysobacter helvus) in South Korea.</title>
        <authorList>
            <person name="Watanabe Y."/>
            <person name="Arakawa K."/>
        </authorList>
    </citation>
    <scope>NUCLEOTIDE SEQUENCE [LARGE SCALE GENOMIC DNA]</scope>
    <source>
        <strain evidence="2 3">KVB24</strain>
    </source>
</reference>
<dbReference type="RefSeq" id="WP_213433670.1">
    <property type="nucleotide sequence ID" value="NZ_AP024545.1"/>
</dbReference>
<feature type="transmembrane region" description="Helical" evidence="1">
    <location>
        <begin position="48"/>
        <end position="69"/>
    </location>
</feature>
<gene>
    <name evidence="2" type="ORF">LYSCAS_17890</name>
</gene>
<keyword evidence="3" id="KW-1185">Reference proteome</keyword>
<proteinExistence type="predicted"/>
<keyword evidence="1" id="KW-1133">Transmembrane helix</keyword>
<sequence>MPDDIRSTQGGAPADWGAAFAALPLERPDRDAWPDIAPRLRVRARPQWPVRLAIAAALVLVLIVPLRLLGPMPAVAPNVVATTATATTPADPLVALQSESAQLERLLDVARDDRVSSGAAAEVAVDLDRQLARIDAALARSDLPRDRQLTLWQARVDTLRESVGFESTRRWLVAQGERYDGALVRVD</sequence>
<accession>A0ABN6FST5</accession>
<protein>
    <submittedName>
        <fullName evidence="2">Uncharacterized protein</fullName>
    </submittedName>
</protein>
<evidence type="ECO:0000256" key="1">
    <source>
        <dbReference type="SAM" id="Phobius"/>
    </source>
</evidence>
<organism evidence="2 3">
    <name type="scientific">Noviluteimonas caseinilytica</name>
    <dbReference type="NCBI Taxonomy" id="2675101"/>
    <lineage>
        <taxon>Bacteria</taxon>
        <taxon>Pseudomonadati</taxon>
        <taxon>Pseudomonadota</taxon>
        <taxon>Gammaproteobacteria</taxon>
        <taxon>Lysobacterales</taxon>
        <taxon>Lysobacteraceae</taxon>
        <taxon>Noviluteimonas</taxon>
    </lineage>
</organism>
<dbReference type="Proteomes" id="UP000681317">
    <property type="component" value="Chromosome"/>
</dbReference>
<dbReference type="EMBL" id="AP024545">
    <property type="protein sequence ID" value="BCT92765.1"/>
    <property type="molecule type" value="Genomic_DNA"/>
</dbReference>
<evidence type="ECO:0000313" key="3">
    <source>
        <dbReference type="Proteomes" id="UP000681317"/>
    </source>
</evidence>
<keyword evidence="1" id="KW-0812">Transmembrane</keyword>
<evidence type="ECO:0000313" key="2">
    <source>
        <dbReference type="EMBL" id="BCT92765.1"/>
    </source>
</evidence>
<keyword evidence="1" id="KW-0472">Membrane</keyword>
<name>A0ABN6FST5_9GAMM</name>